<dbReference type="Gene3D" id="3.90.700.10">
    <property type="entry name" value="Succinate dehydrogenase/fumarate reductase flavoprotein, catalytic domain"/>
    <property type="match status" value="1"/>
</dbReference>
<comment type="catalytic activity">
    <reaction evidence="5">
        <text>succinate + NAD(+) = fumarate + NADH + H(+)</text>
        <dbReference type="Rhea" id="RHEA:18281"/>
        <dbReference type="ChEBI" id="CHEBI:15378"/>
        <dbReference type="ChEBI" id="CHEBI:29806"/>
        <dbReference type="ChEBI" id="CHEBI:30031"/>
        <dbReference type="ChEBI" id="CHEBI:57540"/>
        <dbReference type="ChEBI" id="CHEBI:57945"/>
        <dbReference type="EC" id="1.3.1.6"/>
    </reaction>
</comment>
<evidence type="ECO:0000313" key="11">
    <source>
        <dbReference type="WBParaSite" id="TMUE_2000009579.1"/>
    </source>
</evidence>
<keyword evidence="8" id="KW-1133">Transmembrane helix</keyword>
<keyword evidence="8" id="KW-0472">Membrane</keyword>
<proteinExistence type="predicted"/>
<evidence type="ECO:0000256" key="8">
    <source>
        <dbReference type="SAM" id="Phobius"/>
    </source>
</evidence>
<evidence type="ECO:0000256" key="6">
    <source>
        <dbReference type="ARBA" id="ARBA00067004"/>
    </source>
</evidence>
<sequence length="526" mass="56777">MRFSEDKIGQVPFYVKRRAMRQHIVRCNAVSLLVLCVLLLGSQEKMEDQKHVVIVGGGLAGLSAAFAALQKNAQVTLIEGERAVGGNSAKATSGINGCRTSTQLALGVDDDTETFFTDTVKAGHDINNRELVSLLVHDSPEAIERLKNVGVQLEDLVLLGGHSIKRTHRIKAKEGKAAPVGFTIIRTLFEHLKEFASSQSAHFAVRTSTTVHGLLVDKNGVVTGVRTKSAGAPDEEVISADAVILATGGFSNDHTDHSLLKEFAKDKIEYPTTNGPFAVGSGVKMARAIGARLVDMDKVQLHPTGFVDPKKPGEKTKFLAAEALRGSGGILLNEKGQRFANELGARDYLTERIEKFCKKDDSGGHVAFLVLNDEAADKFGRPAFGFYWNVKNFFTKVDNGEKLAEMIDVPPPRLSSTLSEYNEAAKGKQDSFGKSVFPTTFAWREPFYVAKITPVIHYTMGGIAIDNRTRVLRNDGSIIQGLYAAGEVSGGVHGGNRLGGNSLLECAVFGNVAGLEASRKIYFSSV</sequence>
<feature type="transmembrane region" description="Helical" evidence="8">
    <location>
        <begin position="23"/>
        <end position="40"/>
    </location>
</feature>
<protein>
    <recommendedName>
        <fullName evidence="6">fumarate reductase (NADH)</fullName>
        <ecNumber evidence="6">1.3.1.6</ecNumber>
    </recommendedName>
    <alternativeName>
        <fullName evidence="7">NADH-dependent fumarate reductase</fullName>
    </alternativeName>
</protein>
<keyword evidence="3" id="KW-0274">FAD</keyword>
<keyword evidence="2" id="KW-0285">Flavoprotein</keyword>
<dbReference type="Gene3D" id="3.50.50.60">
    <property type="entry name" value="FAD/NAD(P)-binding domain"/>
    <property type="match status" value="1"/>
</dbReference>
<dbReference type="Proteomes" id="UP000046395">
    <property type="component" value="Unassembled WGS sequence"/>
</dbReference>
<dbReference type="STRING" id="70415.A0A5S6QQY9"/>
<comment type="cofactor">
    <cofactor evidence="1">
        <name>FAD</name>
        <dbReference type="ChEBI" id="CHEBI:57692"/>
    </cofactor>
</comment>
<accession>A0A5S6QQY9</accession>
<dbReference type="InterPro" id="IPR036188">
    <property type="entry name" value="FAD/NAD-bd_sf"/>
</dbReference>
<evidence type="ECO:0000256" key="3">
    <source>
        <dbReference type="ARBA" id="ARBA00022827"/>
    </source>
</evidence>
<dbReference type="SUPFAM" id="SSF56425">
    <property type="entry name" value="Succinate dehydrogenase/fumarate reductase flavoprotein, catalytic domain"/>
    <property type="match status" value="1"/>
</dbReference>
<dbReference type="InterPro" id="IPR050315">
    <property type="entry name" value="FAD-oxidoreductase_2"/>
</dbReference>
<evidence type="ECO:0000256" key="5">
    <source>
        <dbReference type="ARBA" id="ARBA00050832"/>
    </source>
</evidence>
<dbReference type="InterPro" id="IPR010960">
    <property type="entry name" value="Flavocytochrome_c"/>
</dbReference>
<dbReference type="AlphaFoldDB" id="A0A5S6QQY9"/>
<evidence type="ECO:0000256" key="4">
    <source>
        <dbReference type="ARBA" id="ARBA00023002"/>
    </source>
</evidence>
<dbReference type="SUPFAM" id="SSF51905">
    <property type="entry name" value="FAD/NAD(P)-binding domain"/>
    <property type="match status" value="1"/>
</dbReference>
<keyword evidence="10" id="KW-1185">Reference proteome</keyword>
<evidence type="ECO:0000259" key="9">
    <source>
        <dbReference type="Pfam" id="PF00890"/>
    </source>
</evidence>
<dbReference type="GO" id="GO:0010181">
    <property type="term" value="F:FMN binding"/>
    <property type="evidence" value="ECO:0007669"/>
    <property type="project" value="InterPro"/>
</dbReference>
<dbReference type="WBParaSite" id="TMUE_2000009579.1">
    <property type="protein sequence ID" value="TMUE_2000009579.1"/>
    <property type="gene ID" value="WBGene00287032"/>
</dbReference>
<dbReference type="InterPro" id="IPR003953">
    <property type="entry name" value="FAD-dep_OxRdtase_2_FAD-bd"/>
</dbReference>
<dbReference type="EC" id="1.3.1.6" evidence="6"/>
<dbReference type="FunFam" id="3.90.700.10:FF:000007">
    <property type="entry name" value="NADH-dependent fumarate reductase"/>
    <property type="match status" value="1"/>
</dbReference>
<dbReference type="GO" id="GO:0016156">
    <property type="term" value="F:fumarate reductase (NADH) activity"/>
    <property type="evidence" value="ECO:0007669"/>
    <property type="project" value="UniProtKB-EC"/>
</dbReference>
<dbReference type="Pfam" id="PF00890">
    <property type="entry name" value="FAD_binding_2"/>
    <property type="match status" value="1"/>
</dbReference>
<dbReference type="PANTHER" id="PTHR43400">
    <property type="entry name" value="FUMARATE REDUCTASE"/>
    <property type="match status" value="1"/>
</dbReference>
<dbReference type="InterPro" id="IPR027477">
    <property type="entry name" value="Succ_DH/fumarate_Rdtase_cat_sf"/>
</dbReference>
<name>A0A5S6QQY9_TRIMR</name>
<evidence type="ECO:0000313" key="10">
    <source>
        <dbReference type="Proteomes" id="UP000046395"/>
    </source>
</evidence>
<dbReference type="NCBIfam" id="TIGR01813">
    <property type="entry name" value="flavo_cyto_c"/>
    <property type="match status" value="1"/>
</dbReference>
<dbReference type="PANTHER" id="PTHR43400:SF7">
    <property type="entry name" value="FAD-DEPENDENT OXIDOREDUCTASE 2 FAD BINDING DOMAIN-CONTAINING PROTEIN"/>
    <property type="match status" value="1"/>
</dbReference>
<reference evidence="11" key="1">
    <citation type="submission" date="2019-12" db="UniProtKB">
        <authorList>
            <consortium name="WormBaseParasite"/>
        </authorList>
    </citation>
    <scope>IDENTIFICATION</scope>
</reference>
<evidence type="ECO:0000256" key="7">
    <source>
        <dbReference type="ARBA" id="ARBA00077246"/>
    </source>
</evidence>
<keyword evidence="4" id="KW-0560">Oxidoreductase</keyword>
<organism evidence="10 11">
    <name type="scientific">Trichuris muris</name>
    <name type="common">Mouse whipworm</name>
    <dbReference type="NCBI Taxonomy" id="70415"/>
    <lineage>
        <taxon>Eukaryota</taxon>
        <taxon>Metazoa</taxon>
        <taxon>Ecdysozoa</taxon>
        <taxon>Nematoda</taxon>
        <taxon>Enoplea</taxon>
        <taxon>Dorylaimia</taxon>
        <taxon>Trichinellida</taxon>
        <taxon>Trichuridae</taxon>
        <taxon>Trichuris</taxon>
    </lineage>
</organism>
<feature type="domain" description="FAD-dependent oxidoreductase 2 FAD-binding" evidence="9">
    <location>
        <begin position="51"/>
        <end position="503"/>
    </location>
</feature>
<evidence type="ECO:0000256" key="2">
    <source>
        <dbReference type="ARBA" id="ARBA00022630"/>
    </source>
</evidence>
<keyword evidence="8" id="KW-0812">Transmembrane</keyword>
<evidence type="ECO:0000256" key="1">
    <source>
        <dbReference type="ARBA" id="ARBA00001974"/>
    </source>
</evidence>